<dbReference type="InterPro" id="IPR019096">
    <property type="entry name" value="YopX_protein"/>
</dbReference>
<evidence type="ECO:0000313" key="2">
    <source>
        <dbReference type="EMBL" id="RHG57735.1"/>
    </source>
</evidence>
<protein>
    <recommendedName>
        <fullName evidence="1">YopX protein domain-containing protein</fullName>
    </recommendedName>
</protein>
<proteinExistence type="predicted"/>
<sequence>MNREILFRAKKVDGGEWVEGYVVQRYGAWFIYDIKNADTCRQNSYLVDPDTICQYTGLTNKKGRKIWENDIIKYHYGDYYAPVKFGEYQSCFDSTTTCHVGFYVDWDEKRDFRKDLGYWVKMVDAEVVGNIHDKPEQQKDQRSTIIYKDFMKKGRE</sequence>
<dbReference type="Pfam" id="PF09643">
    <property type="entry name" value="YopX"/>
    <property type="match status" value="1"/>
</dbReference>
<evidence type="ECO:0000313" key="3">
    <source>
        <dbReference type="Proteomes" id="UP000286595"/>
    </source>
</evidence>
<accession>A0A414U8H8</accession>
<reference evidence="2 3" key="1">
    <citation type="submission" date="2018-08" db="EMBL/GenBank/DDBJ databases">
        <title>A genome reference for cultivated species of the human gut microbiota.</title>
        <authorList>
            <person name="Zou Y."/>
            <person name="Xue W."/>
            <person name="Luo G."/>
        </authorList>
    </citation>
    <scope>NUCLEOTIDE SEQUENCE [LARGE SCALE GENOMIC DNA]</scope>
    <source>
        <strain evidence="2 3">AM22-12LB</strain>
    </source>
</reference>
<feature type="domain" description="YopX protein" evidence="1">
    <location>
        <begin position="7"/>
        <end position="136"/>
    </location>
</feature>
<dbReference type="Proteomes" id="UP000286595">
    <property type="component" value="Unassembled WGS sequence"/>
</dbReference>
<organism evidence="2 3">
    <name type="scientific">Coprococcus comes</name>
    <dbReference type="NCBI Taxonomy" id="410072"/>
    <lineage>
        <taxon>Bacteria</taxon>
        <taxon>Bacillati</taxon>
        <taxon>Bacillota</taxon>
        <taxon>Clostridia</taxon>
        <taxon>Lachnospirales</taxon>
        <taxon>Lachnospiraceae</taxon>
        <taxon>Coprococcus</taxon>
    </lineage>
</organism>
<evidence type="ECO:0000259" key="1">
    <source>
        <dbReference type="Pfam" id="PF09643"/>
    </source>
</evidence>
<dbReference type="EMBL" id="QRIM01000020">
    <property type="protein sequence ID" value="RHG57735.1"/>
    <property type="molecule type" value="Genomic_DNA"/>
</dbReference>
<name>A0A414U8H8_9FIRM</name>
<dbReference type="SUPFAM" id="SSF159006">
    <property type="entry name" value="YopX-like"/>
    <property type="match status" value="1"/>
</dbReference>
<comment type="caution">
    <text evidence="2">The sequence shown here is derived from an EMBL/GenBank/DDBJ whole genome shotgun (WGS) entry which is preliminary data.</text>
</comment>
<dbReference type="AlphaFoldDB" id="A0A414U8H8"/>
<dbReference type="InterPro" id="IPR023385">
    <property type="entry name" value="YopX-like_C"/>
</dbReference>
<gene>
    <name evidence="2" type="ORF">DW252_14460</name>
</gene>
<dbReference type="RefSeq" id="WP_118219262.1">
    <property type="nucleotide sequence ID" value="NZ_QRIM01000020.1"/>
</dbReference>
<dbReference type="Gene3D" id="2.30.30.290">
    <property type="entry name" value="YopX-like domains"/>
    <property type="match status" value="1"/>
</dbReference>